<feature type="region of interest" description="Disordered" evidence="8">
    <location>
        <begin position="12"/>
        <end position="33"/>
    </location>
</feature>
<dbReference type="GO" id="GO:0032259">
    <property type="term" value="P:methylation"/>
    <property type="evidence" value="ECO:0007669"/>
    <property type="project" value="UniProtKB-KW"/>
</dbReference>
<proteinExistence type="inferred from homology"/>
<dbReference type="PROSITE" id="PS00094">
    <property type="entry name" value="C5_MTASE_1"/>
    <property type="match status" value="1"/>
</dbReference>
<dbReference type="InterPro" id="IPR001525">
    <property type="entry name" value="C5_MeTfrase"/>
</dbReference>
<reference evidence="9 10" key="1">
    <citation type="submission" date="2016-02" db="EMBL/GenBank/DDBJ databases">
        <title>Corynebacterium glutamicum N24 whole genome sequencing project.</title>
        <authorList>
            <person name="Matsutani M."/>
            <person name="Nangtapong N."/>
            <person name="Yakushi T."/>
            <person name="Matsushita K."/>
        </authorList>
    </citation>
    <scope>NUCLEOTIDE SEQUENCE [LARGE SCALE GENOMIC DNA]</scope>
    <source>
        <strain evidence="9 10">N24</strain>
    </source>
</reference>
<dbReference type="Proteomes" id="UP000218244">
    <property type="component" value="Chromosome"/>
</dbReference>
<dbReference type="PRINTS" id="PR00105">
    <property type="entry name" value="C5METTRFRASE"/>
</dbReference>
<dbReference type="SUPFAM" id="SSF53335">
    <property type="entry name" value="S-adenosyl-L-methionine-dependent methyltransferases"/>
    <property type="match status" value="1"/>
</dbReference>
<keyword evidence="2 5" id="KW-0808">Transferase</keyword>
<dbReference type="InterPro" id="IPR018117">
    <property type="entry name" value="C5_DNA_meth_AS"/>
</dbReference>
<evidence type="ECO:0000256" key="3">
    <source>
        <dbReference type="ARBA" id="ARBA00022691"/>
    </source>
</evidence>
<feature type="compositionally biased region" description="Low complexity" evidence="8">
    <location>
        <begin position="14"/>
        <end position="29"/>
    </location>
</feature>
<dbReference type="GO" id="GO:0044027">
    <property type="term" value="P:negative regulation of gene expression via chromosomal CpG island methylation"/>
    <property type="evidence" value="ECO:0007669"/>
    <property type="project" value="TreeGrafter"/>
</dbReference>
<dbReference type="PROSITE" id="PS51679">
    <property type="entry name" value="SAM_MT_C5"/>
    <property type="match status" value="1"/>
</dbReference>
<dbReference type="PANTHER" id="PTHR10629:SF52">
    <property type="entry name" value="DNA (CYTOSINE-5)-METHYLTRANSFERASE 1"/>
    <property type="match status" value="1"/>
</dbReference>
<dbReference type="AlphaFoldDB" id="A0A160PRQ4"/>
<evidence type="ECO:0000256" key="1">
    <source>
        <dbReference type="ARBA" id="ARBA00022603"/>
    </source>
</evidence>
<dbReference type="Pfam" id="PF00145">
    <property type="entry name" value="DNA_methylase"/>
    <property type="match status" value="1"/>
</dbReference>
<dbReference type="InterPro" id="IPR031303">
    <property type="entry name" value="C5_meth_CS"/>
</dbReference>
<dbReference type="REBASE" id="144896">
    <property type="entry name" value="M.CglN24ORF1269P"/>
</dbReference>
<dbReference type="PROSITE" id="PS00095">
    <property type="entry name" value="C5_MTASE_2"/>
    <property type="match status" value="1"/>
</dbReference>
<dbReference type="RefSeq" id="WP_096455362.1">
    <property type="nucleotide sequence ID" value="NZ_AP017369.1"/>
</dbReference>
<dbReference type="CDD" id="cd00315">
    <property type="entry name" value="Cyt_C5_DNA_methylase"/>
    <property type="match status" value="1"/>
</dbReference>
<dbReference type="EMBL" id="AP017369">
    <property type="protein sequence ID" value="BAU95531.1"/>
    <property type="molecule type" value="Genomic_DNA"/>
</dbReference>
<dbReference type="InterPro" id="IPR029063">
    <property type="entry name" value="SAM-dependent_MTases_sf"/>
</dbReference>
<comment type="similarity">
    <text evidence="5 6">Belongs to the class I-like SAM-binding methyltransferase superfamily. C5-methyltransferase family.</text>
</comment>
<dbReference type="GO" id="GO:0003677">
    <property type="term" value="F:DNA binding"/>
    <property type="evidence" value="ECO:0007669"/>
    <property type="project" value="TreeGrafter"/>
</dbReference>
<dbReference type="PANTHER" id="PTHR10629">
    <property type="entry name" value="CYTOSINE-SPECIFIC METHYLTRANSFERASE"/>
    <property type="match status" value="1"/>
</dbReference>
<evidence type="ECO:0000313" key="9">
    <source>
        <dbReference type="EMBL" id="BAU95531.1"/>
    </source>
</evidence>
<dbReference type="KEGG" id="csur:N24_1269"/>
<evidence type="ECO:0000256" key="2">
    <source>
        <dbReference type="ARBA" id="ARBA00022679"/>
    </source>
</evidence>
<comment type="catalytic activity">
    <reaction evidence="7">
        <text>a 2'-deoxycytidine in DNA + S-adenosyl-L-methionine = a 5-methyl-2'-deoxycytidine in DNA + S-adenosyl-L-homocysteine + H(+)</text>
        <dbReference type="Rhea" id="RHEA:13681"/>
        <dbReference type="Rhea" id="RHEA-COMP:11369"/>
        <dbReference type="Rhea" id="RHEA-COMP:11370"/>
        <dbReference type="ChEBI" id="CHEBI:15378"/>
        <dbReference type="ChEBI" id="CHEBI:57856"/>
        <dbReference type="ChEBI" id="CHEBI:59789"/>
        <dbReference type="ChEBI" id="CHEBI:85452"/>
        <dbReference type="ChEBI" id="CHEBI:85454"/>
        <dbReference type="EC" id="2.1.1.37"/>
    </reaction>
</comment>
<dbReference type="NCBIfam" id="TIGR00675">
    <property type="entry name" value="dcm"/>
    <property type="match status" value="1"/>
</dbReference>
<keyword evidence="3 5" id="KW-0949">S-adenosyl-L-methionine</keyword>
<evidence type="ECO:0000256" key="5">
    <source>
        <dbReference type="PROSITE-ProRule" id="PRU01016"/>
    </source>
</evidence>
<feature type="active site" evidence="5">
    <location>
        <position position="113"/>
    </location>
</feature>
<dbReference type="Gene3D" id="3.90.120.10">
    <property type="entry name" value="DNA Methylase, subunit A, domain 2"/>
    <property type="match status" value="1"/>
</dbReference>
<name>A0A160PRQ4_9CORY</name>
<gene>
    <name evidence="9" type="ORF">N24_1269</name>
</gene>
<evidence type="ECO:0000256" key="8">
    <source>
        <dbReference type="SAM" id="MobiDB-lite"/>
    </source>
</evidence>
<keyword evidence="4" id="KW-0680">Restriction system</keyword>
<dbReference type="InterPro" id="IPR050390">
    <property type="entry name" value="C5-Methyltransferase"/>
</dbReference>
<evidence type="ECO:0000313" key="10">
    <source>
        <dbReference type="Proteomes" id="UP000218244"/>
    </source>
</evidence>
<dbReference type="Gene3D" id="3.40.50.150">
    <property type="entry name" value="Vaccinia Virus protein VP39"/>
    <property type="match status" value="1"/>
</dbReference>
<evidence type="ECO:0000256" key="6">
    <source>
        <dbReference type="RuleBase" id="RU000416"/>
    </source>
</evidence>
<dbReference type="GO" id="GO:0003886">
    <property type="term" value="F:DNA (cytosine-5-)-methyltransferase activity"/>
    <property type="evidence" value="ECO:0007669"/>
    <property type="project" value="UniProtKB-EC"/>
</dbReference>
<keyword evidence="10" id="KW-1185">Reference proteome</keyword>
<accession>A0A160PRQ4</accession>
<evidence type="ECO:0000256" key="4">
    <source>
        <dbReference type="ARBA" id="ARBA00022747"/>
    </source>
</evidence>
<dbReference type="GO" id="GO:0009307">
    <property type="term" value="P:DNA restriction-modification system"/>
    <property type="evidence" value="ECO:0007669"/>
    <property type="project" value="UniProtKB-KW"/>
</dbReference>
<evidence type="ECO:0000256" key="7">
    <source>
        <dbReference type="RuleBase" id="RU000417"/>
    </source>
</evidence>
<protein>
    <recommendedName>
        <fullName evidence="7">Cytosine-specific methyltransferase</fullName>
        <ecNumber evidence="7">2.1.1.37</ecNumber>
    </recommendedName>
</protein>
<organism evidence="9 10">
    <name type="scientific">Corynebacterium suranareeae</name>
    <dbReference type="NCBI Taxonomy" id="2506452"/>
    <lineage>
        <taxon>Bacteria</taxon>
        <taxon>Bacillati</taxon>
        <taxon>Actinomycetota</taxon>
        <taxon>Actinomycetes</taxon>
        <taxon>Mycobacteriales</taxon>
        <taxon>Corynebacteriaceae</taxon>
        <taxon>Corynebacterium</taxon>
    </lineage>
</organism>
<keyword evidence="1 5" id="KW-0489">Methyltransferase</keyword>
<sequence length="376" mass="40532">MTNFIHQTELPLNTSSFTSTSSSKTTSPSNDGESLTSIEICAGAGGQALGLERAGFSHLAVVEIDNWAAQTLRDNRGQDGPHGPWPVLEMDVNDFDATPWHNQVDLIAGGVPCPPFSIAGRQLGADDERDLFPEALRIIEEANPRAVLLENVKGLGQKRFDDYRAGVISQLTKLGYSVFWELLQASDYGVPQLRPRFILVALKPEFAPYFSWPQKVEVQKSVGQALFDLMGENGWPGAAAWAKQANKVAPTLVGGSKKHGGPDVGPTRAKEAWRQMGIKGTSIAESAPDADFPVNDPDNLPRLTVEMGGAIQGFPDHWKWAGRKTAQWRQVGNAFPPPVAHAIGQSIKNALNKVPLEESQAAATPAGVPTSTKTKV</sequence>
<dbReference type="EC" id="2.1.1.37" evidence="7"/>